<accession>A0A8E2E3M9</accession>
<evidence type="ECO:0000256" key="6">
    <source>
        <dbReference type="ARBA" id="ARBA00022840"/>
    </source>
</evidence>
<dbReference type="OrthoDB" id="310217at2759"/>
<dbReference type="AlphaFoldDB" id="A0A8E2E3M9"/>
<keyword evidence="9" id="KW-0175">Coiled coil</keyword>
<evidence type="ECO:0000256" key="5">
    <source>
        <dbReference type="ARBA" id="ARBA00022777"/>
    </source>
</evidence>
<evidence type="ECO:0000256" key="9">
    <source>
        <dbReference type="SAM" id="Coils"/>
    </source>
</evidence>
<evidence type="ECO:0000256" key="3">
    <source>
        <dbReference type="ARBA" id="ARBA00022679"/>
    </source>
</evidence>
<dbReference type="InterPro" id="IPR008271">
    <property type="entry name" value="Ser/Thr_kinase_AS"/>
</dbReference>
<protein>
    <recommendedName>
        <fullName evidence="1">non-specific serine/threonine protein kinase</fullName>
        <ecNumber evidence="1">2.7.11.1</ecNumber>
    </recommendedName>
</protein>
<evidence type="ECO:0000256" key="7">
    <source>
        <dbReference type="ARBA" id="ARBA00047899"/>
    </source>
</evidence>
<keyword evidence="3" id="KW-0808">Transferase</keyword>
<keyword evidence="12" id="KW-1185">Reference proteome</keyword>
<feature type="domain" description="Protein kinase" evidence="10">
    <location>
        <begin position="16"/>
        <end position="335"/>
    </location>
</feature>
<dbReference type="InterPro" id="IPR011009">
    <property type="entry name" value="Kinase-like_dom_sf"/>
</dbReference>
<gene>
    <name evidence="11" type="ORF">K432DRAFT_335075</name>
</gene>
<dbReference type="GO" id="GO:0005634">
    <property type="term" value="C:nucleus"/>
    <property type="evidence" value="ECO:0007669"/>
    <property type="project" value="TreeGrafter"/>
</dbReference>
<keyword evidence="5 11" id="KW-0418">Kinase</keyword>
<dbReference type="SMART" id="SM00220">
    <property type="entry name" value="S_TKc"/>
    <property type="match status" value="1"/>
</dbReference>
<keyword evidence="6" id="KW-0067">ATP-binding</keyword>
<reference evidence="11 12" key="1">
    <citation type="journal article" date="2016" name="Nat. Commun.">
        <title>Ectomycorrhizal ecology is imprinted in the genome of the dominant symbiotic fungus Cenococcum geophilum.</title>
        <authorList>
            <consortium name="DOE Joint Genome Institute"/>
            <person name="Peter M."/>
            <person name="Kohler A."/>
            <person name="Ohm R.A."/>
            <person name="Kuo A."/>
            <person name="Krutzmann J."/>
            <person name="Morin E."/>
            <person name="Arend M."/>
            <person name="Barry K.W."/>
            <person name="Binder M."/>
            <person name="Choi C."/>
            <person name="Clum A."/>
            <person name="Copeland A."/>
            <person name="Grisel N."/>
            <person name="Haridas S."/>
            <person name="Kipfer T."/>
            <person name="LaButti K."/>
            <person name="Lindquist E."/>
            <person name="Lipzen A."/>
            <person name="Maire R."/>
            <person name="Meier B."/>
            <person name="Mihaltcheva S."/>
            <person name="Molinier V."/>
            <person name="Murat C."/>
            <person name="Poggeler S."/>
            <person name="Quandt C.A."/>
            <person name="Sperisen C."/>
            <person name="Tritt A."/>
            <person name="Tisserant E."/>
            <person name="Crous P.W."/>
            <person name="Henrissat B."/>
            <person name="Nehls U."/>
            <person name="Egli S."/>
            <person name="Spatafora J.W."/>
            <person name="Grigoriev I.V."/>
            <person name="Martin F.M."/>
        </authorList>
    </citation>
    <scope>NUCLEOTIDE SEQUENCE [LARGE SCALE GENOMIC DNA]</scope>
    <source>
        <strain evidence="11 12">CBS 459.81</strain>
    </source>
</reference>
<dbReference type="PANTHER" id="PTHR43671">
    <property type="entry name" value="SERINE/THREONINE-PROTEIN KINASE NEK"/>
    <property type="match status" value="1"/>
</dbReference>
<evidence type="ECO:0000256" key="4">
    <source>
        <dbReference type="ARBA" id="ARBA00022741"/>
    </source>
</evidence>
<dbReference type="PROSITE" id="PS50011">
    <property type="entry name" value="PROTEIN_KINASE_DOM"/>
    <property type="match status" value="1"/>
</dbReference>
<keyword evidence="2" id="KW-0723">Serine/threonine-protein kinase</keyword>
<evidence type="ECO:0000313" key="12">
    <source>
        <dbReference type="Proteomes" id="UP000250266"/>
    </source>
</evidence>
<dbReference type="PROSITE" id="PS00108">
    <property type="entry name" value="PROTEIN_KINASE_ST"/>
    <property type="match status" value="1"/>
</dbReference>
<dbReference type="PANTHER" id="PTHR43671:SF98">
    <property type="entry name" value="SERINE_THREONINE-PROTEIN KINASE NEK11"/>
    <property type="match status" value="1"/>
</dbReference>
<dbReference type="SUPFAM" id="SSF56112">
    <property type="entry name" value="Protein kinase-like (PK-like)"/>
    <property type="match status" value="1"/>
</dbReference>
<feature type="coiled-coil region" evidence="9">
    <location>
        <begin position="340"/>
        <end position="367"/>
    </location>
</feature>
<dbReference type="EC" id="2.7.11.1" evidence="1"/>
<proteinExistence type="predicted"/>
<dbReference type="Pfam" id="PF00069">
    <property type="entry name" value="Pkinase"/>
    <property type="match status" value="1"/>
</dbReference>
<dbReference type="Gene3D" id="3.30.200.20">
    <property type="entry name" value="Phosphorylase Kinase, domain 1"/>
    <property type="match status" value="1"/>
</dbReference>
<dbReference type="Proteomes" id="UP000250266">
    <property type="component" value="Unassembled WGS sequence"/>
</dbReference>
<dbReference type="CDD" id="cd00180">
    <property type="entry name" value="PKc"/>
    <property type="match status" value="1"/>
</dbReference>
<organism evidence="11 12">
    <name type="scientific">Lepidopterella palustris CBS 459.81</name>
    <dbReference type="NCBI Taxonomy" id="1314670"/>
    <lineage>
        <taxon>Eukaryota</taxon>
        <taxon>Fungi</taxon>
        <taxon>Dikarya</taxon>
        <taxon>Ascomycota</taxon>
        <taxon>Pezizomycotina</taxon>
        <taxon>Dothideomycetes</taxon>
        <taxon>Pleosporomycetidae</taxon>
        <taxon>Mytilinidiales</taxon>
        <taxon>Argynnaceae</taxon>
        <taxon>Lepidopterella</taxon>
    </lineage>
</organism>
<evidence type="ECO:0000259" key="10">
    <source>
        <dbReference type="PROSITE" id="PS50011"/>
    </source>
</evidence>
<dbReference type="InterPro" id="IPR050660">
    <property type="entry name" value="NEK_Ser/Thr_kinase"/>
</dbReference>
<dbReference type="GO" id="GO:0005524">
    <property type="term" value="F:ATP binding"/>
    <property type="evidence" value="ECO:0007669"/>
    <property type="project" value="UniProtKB-KW"/>
</dbReference>
<evidence type="ECO:0000313" key="11">
    <source>
        <dbReference type="EMBL" id="OCK76791.1"/>
    </source>
</evidence>
<dbReference type="EMBL" id="KV745179">
    <property type="protein sequence ID" value="OCK76791.1"/>
    <property type="molecule type" value="Genomic_DNA"/>
</dbReference>
<evidence type="ECO:0000256" key="1">
    <source>
        <dbReference type="ARBA" id="ARBA00012513"/>
    </source>
</evidence>
<evidence type="ECO:0000256" key="2">
    <source>
        <dbReference type="ARBA" id="ARBA00022527"/>
    </source>
</evidence>
<keyword evidence="4" id="KW-0547">Nucleotide-binding</keyword>
<name>A0A8E2E3M9_9PEZI</name>
<comment type="catalytic activity">
    <reaction evidence="7">
        <text>L-threonyl-[protein] + ATP = O-phospho-L-threonyl-[protein] + ADP + H(+)</text>
        <dbReference type="Rhea" id="RHEA:46608"/>
        <dbReference type="Rhea" id="RHEA-COMP:11060"/>
        <dbReference type="Rhea" id="RHEA-COMP:11605"/>
        <dbReference type="ChEBI" id="CHEBI:15378"/>
        <dbReference type="ChEBI" id="CHEBI:30013"/>
        <dbReference type="ChEBI" id="CHEBI:30616"/>
        <dbReference type="ChEBI" id="CHEBI:61977"/>
        <dbReference type="ChEBI" id="CHEBI:456216"/>
        <dbReference type="EC" id="2.7.11.1"/>
    </reaction>
</comment>
<evidence type="ECO:0000256" key="8">
    <source>
        <dbReference type="ARBA" id="ARBA00048679"/>
    </source>
</evidence>
<dbReference type="GO" id="GO:0004674">
    <property type="term" value="F:protein serine/threonine kinase activity"/>
    <property type="evidence" value="ECO:0007669"/>
    <property type="project" value="UniProtKB-KW"/>
</dbReference>
<sequence length="402" mass="46022">MSTEMPHFGDFPSPNHTWERQLQKGSEGTVHLFTHKPSASFFVVKHMKSKPDVIPMDVQVLRHTRNAASIVKLLGFRRNSRTMRDSILLEYCPHGDLHDHNIKHAKARTDYTEETLWRVFLQLSQALAFLHTGFGSGKYGNGWMPIIHRDIKPENVLISRINPSTGAILDIKLADFGLAAFYDPESDWMRKGAGTSCWWPPEQNLENCSATPAGDVWAIGALIHAMAHTFMPIEDPEEFARWWVEEYGWPREIEEEGMSEWFVWEAMVPRKVVSINIPIEQQTLGSSERDRRARPTPRYSSLLNHHMMRALAMDPAQRISALALSIQLEIDFDIFKAARKREAKKAAEAAADRILELKRERGAAKELEPEAVNVDSVPNSDDEVEDEVLEVKNLWLGRLRRR</sequence>
<dbReference type="InterPro" id="IPR000719">
    <property type="entry name" value="Prot_kinase_dom"/>
</dbReference>
<comment type="catalytic activity">
    <reaction evidence="8">
        <text>L-seryl-[protein] + ATP = O-phospho-L-seryl-[protein] + ADP + H(+)</text>
        <dbReference type="Rhea" id="RHEA:17989"/>
        <dbReference type="Rhea" id="RHEA-COMP:9863"/>
        <dbReference type="Rhea" id="RHEA-COMP:11604"/>
        <dbReference type="ChEBI" id="CHEBI:15378"/>
        <dbReference type="ChEBI" id="CHEBI:29999"/>
        <dbReference type="ChEBI" id="CHEBI:30616"/>
        <dbReference type="ChEBI" id="CHEBI:83421"/>
        <dbReference type="ChEBI" id="CHEBI:456216"/>
        <dbReference type="EC" id="2.7.11.1"/>
    </reaction>
</comment>
<dbReference type="Gene3D" id="1.10.510.10">
    <property type="entry name" value="Transferase(Phosphotransferase) domain 1"/>
    <property type="match status" value="1"/>
</dbReference>